<proteinExistence type="predicted"/>
<organism evidence="1 2">
    <name type="scientific">Anaeromicropila populeti</name>
    <dbReference type="NCBI Taxonomy" id="37658"/>
    <lineage>
        <taxon>Bacteria</taxon>
        <taxon>Bacillati</taxon>
        <taxon>Bacillota</taxon>
        <taxon>Clostridia</taxon>
        <taxon>Lachnospirales</taxon>
        <taxon>Lachnospiraceae</taxon>
        <taxon>Anaeromicropila</taxon>
    </lineage>
</organism>
<dbReference type="OrthoDB" id="1683800at2"/>
<dbReference type="AlphaFoldDB" id="A0A1I6ILZ5"/>
<accession>A0A1I6ILZ5</accession>
<sequence length="99" mass="10935">MQEKTMVADALNAINGSITKVSEMISQTENQQLRMKLQQIRNETETSQYELFNLAKSKGYYTPAEKSTESEIQTVKSVVTSMGGSSVNTNKSGTTGQFM</sequence>
<name>A0A1I6ILZ5_9FIRM</name>
<protein>
    <submittedName>
        <fullName evidence="1">Coat F domain-containing protein</fullName>
    </submittedName>
</protein>
<dbReference type="STRING" id="37658.SAMN05661086_00849"/>
<evidence type="ECO:0000313" key="1">
    <source>
        <dbReference type="EMBL" id="SFR67300.1"/>
    </source>
</evidence>
<dbReference type="Proteomes" id="UP000199659">
    <property type="component" value="Unassembled WGS sequence"/>
</dbReference>
<gene>
    <name evidence="1" type="ORF">SAMN05661086_00849</name>
</gene>
<keyword evidence="2" id="KW-1185">Reference proteome</keyword>
<dbReference type="EMBL" id="FOYZ01000003">
    <property type="protein sequence ID" value="SFR67300.1"/>
    <property type="molecule type" value="Genomic_DNA"/>
</dbReference>
<dbReference type="Pfam" id="PF07875">
    <property type="entry name" value="Coat_F"/>
    <property type="match status" value="1"/>
</dbReference>
<dbReference type="InterPro" id="IPR012851">
    <property type="entry name" value="Spore_coat_CotF-like"/>
</dbReference>
<evidence type="ECO:0000313" key="2">
    <source>
        <dbReference type="Proteomes" id="UP000199659"/>
    </source>
</evidence>
<reference evidence="1 2" key="1">
    <citation type="submission" date="2016-10" db="EMBL/GenBank/DDBJ databases">
        <authorList>
            <person name="de Groot N.N."/>
        </authorList>
    </citation>
    <scope>NUCLEOTIDE SEQUENCE [LARGE SCALE GENOMIC DNA]</scope>
    <source>
        <strain evidence="1 2">743A</strain>
    </source>
</reference>
<dbReference type="RefSeq" id="WP_092559464.1">
    <property type="nucleotide sequence ID" value="NZ_FOYZ01000003.1"/>
</dbReference>